<dbReference type="GO" id="GO:0008270">
    <property type="term" value="F:zinc ion binding"/>
    <property type="evidence" value="ECO:0007669"/>
    <property type="project" value="UniProtKB-KW"/>
</dbReference>
<dbReference type="PANTHER" id="PTHR24103">
    <property type="entry name" value="E3 UBIQUITIN-PROTEIN LIGASE TRIM"/>
    <property type="match status" value="1"/>
</dbReference>
<evidence type="ECO:0000313" key="8">
    <source>
        <dbReference type="WBParaSite" id="TCONS_00005574.p1"/>
    </source>
</evidence>
<dbReference type="Gene3D" id="3.30.40.10">
    <property type="entry name" value="Zinc/RING finger domain, C3HC4 (zinc finger)"/>
    <property type="match status" value="1"/>
</dbReference>
<dbReference type="InterPro" id="IPR050143">
    <property type="entry name" value="TRIM/RBCC"/>
</dbReference>
<keyword evidence="3" id="KW-0862">Zinc</keyword>
<dbReference type="WBParaSite" id="TCONS_00005574.p1">
    <property type="protein sequence ID" value="TCONS_00005574.p1"/>
    <property type="gene ID" value="XLOC_003843"/>
</dbReference>
<keyword evidence="6" id="KW-1185">Reference proteome</keyword>
<dbReference type="SUPFAM" id="SSF57850">
    <property type="entry name" value="RING/U-box"/>
    <property type="match status" value="1"/>
</dbReference>
<sequence>MNVNTQIDYLIPYCGGYNSLNNIAFSNDGNFGYFYDNISRHIIRLNLNNGEKEVMKFFDKDYYHKKWINISLFVVDLETIPHLIILFYNNTKKFYQFVMFSISNNNTILIKLRESKIKFNEELKNFNYQDIQYSVGHGIDETLIEIIFYQKNEVEFWFYQLDCKLFTLQKRKGELFSKGKRRKNNSSEEELRIWESPFTKEGHVIFISNNKDKCMAKYTKSLTSDKSFMTVGIDELLPDKKSCTFPTYTNTIWCVSWYGNYHIFVTIFKNHKNQEHSLHIWNIEDSVRNNPICWKKYNLTLKIDKNATNFGIRIIKNKTLFIHYDVDKYRDKLHKINLKAIEMNCDEIEGNINDIEREINIDDEIRKRRKTKDSLHVEKELCCPVCLELYNDPRNLNCGHSLCLNCCNILKTSINILNETKHNITCPICREKTEVPPQGLPKNYCLEEAITFIIKTKNDTIDEMVCHSCQLPHKMTNSFICLSCINKVTQDSLFNLEDYKNICSNCVLIEHRNHSYIYLKEYIKRQEFIFNKKEEIDKNVEEIFEDFKKSLFYTITKSLLHIEKEMFYKNINNILTQNFIENEEKDSDNENYNFQKNEEKINVVVENFKSDIKYLENEVIDSLENTCDEIIDRKKRTITIEMYSKLSKVDSV</sequence>
<dbReference type="Proteomes" id="UP000035681">
    <property type="component" value="Unplaced"/>
</dbReference>
<dbReference type="AlphaFoldDB" id="A0A0K0E2L6"/>
<dbReference type="WBParaSite" id="SSTP_0000373500.1">
    <property type="protein sequence ID" value="SSTP_0000373500.1"/>
    <property type="gene ID" value="SSTP_0000373500"/>
</dbReference>
<name>A0A0K0E2L6_STRER</name>
<evidence type="ECO:0000313" key="6">
    <source>
        <dbReference type="Proteomes" id="UP000035681"/>
    </source>
</evidence>
<dbReference type="Pfam" id="PF13445">
    <property type="entry name" value="zf-RING_UBOX"/>
    <property type="match status" value="1"/>
</dbReference>
<evidence type="ECO:0000256" key="3">
    <source>
        <dbReference type="ARBA" id="ARBA00022833"/>
    </source>
</evidence>
<evidence type="ECO:0000256" key="4">
    <source>
        <dbReference type="PROSITE-ProRule" id="PRU00175"/>
    </source>
</evidence>
<dbReference type="InterPro" id="IPR013083">
    <property type="entry name" value="Znf_RING/FYVE/PHD"/>
</dbReference>
<evidence type="ECO:0000259" key="5">
    <source>
        <dbReference type="PROSITE" id="PS50089"/>
    </source>
</evidence>
<keyword evidence="2 4" id="KW-0863">Zinc-finger</keyword>
<dbReference type="InterPro" id="IPR001841">
    <property type="entry name" value="Znf_RING"/>
</dbReference>
<evidence type="ECO:0000256" key="1">
    <source>
        <dbReference type="ARBA" id="ARBA00022723"/>
    </source>
</evidence>
<evidence type="ECO:0000256" key="2">
    <source>
        <dbReference type="ARBA" id="ARBA00022771"/>
    </source>
</evidence>
<protein>
    <submittedName>
        <fullName evidence="7 8">RING-type domain-containing protein</fullName>
    </submittedName>
</protein>
<dbReference type="InterPro" id="IPR027370">
    <property type="entry name" value="Znf-RING_euk"/>
</dbReference>
<dbReference type="SUPFAM" id="SSF75011">
    <property type="entry name" value="3-carboxy-cis,cis-mucoante lactonizing enzyme"/>
    <property type="match status" value="1"/>
</dbReference>
<accession>A0A0K0E2L6</accession>
<keyword evidence="1" id="KW-0479">Metal-binding</keyword>
<dbReference type="PROSITE" id="PS50089">
    <property type="entry name" value="ZF_RING_2"/>
    <property type="match status" value="1"/>
</dbReference>
<dbReference type="SMART" id="SM00184">
    <property type="entry name" value="RING"/>
    <property type="match status" value="1"/>
</dbReference>
<feature type="domain" description="RING-type" evidence="5">
    <location>
        <begin position="383"/>
        <end position="430"/>
    </location>
</feature>
<dbReference type="STRING" id="6248.A0A0K0E2L6"/>
<reference evidence="7" key="1">
    <citation type="submission" date="2015-08" db="UniProtKB">
        <authorList>
            <consortium name="WormBaseParasite"/>
        </authorList>
    </citation>
    <scope>IDENTIFICATION</scope>
</reference>
<evidence type="ECO:0000313" key="7">
    <source>
        <dbReference type="WBParaSite" id="SSTP_0000373500.1"/>
    </source>
</evidence>
<organism evidence="7">
    <name type="scientific">Strongyloides stercoralis</name>
    <name type="common">Threadworm</name>
    <dbReference type="NCBI Taxonomy" id="6248"/>
    <lineage>
        <taxon>Eukaryota</taxon>
        <taxon>Metazoa</taxon>
        <taxon>Ecdysozoa</taxon>
        <taxon>Nematoda</taxon>
        <taxon>Chromadorea</taxon>
        <taxon>Rhabditida</taxon>
        <taxon>Tylenchina</taxon>
        <taxon>Panagrolaimomorpha</taxon>
        <taxon>Strongyloidoidea</taxon>
        <taxon>Strongyloididae</taxon>
        <taxon>Strongyloides</taxon>
    </lineage>
</organism>
<proteinExistence type="predicted"/>